<comment type="caution">
    <text evidence="1">The sequence shown here is derived from an EMBL/GenBank/DDBJ whole genome shotgun (WGS) entry which is preliminary data.</text>
</comment>
<organism evidence="1 2">
    <name type="scientific">Candidatus Hakubella thermalkaliphila</name>
    <dbReference type="NCBI Taxonomy" id="2754717"/>
    <lineage>
        <taxon>Bacteria</taxon>
        <taxon>Bacillati</taxon>
        <taxon>Actinomycetota</taxon>
        <taxon>Actinomycetota incertae sedis</taxon>
        <taxon>Candidatus Hakubellales</taxon>
        <taxon>Candidatus Hakubellaceae</taxon>
        <taxon>Candidatus Hakubella</taxon>
    </lineage>
</organism>
<accession>A0A6V8PPJ4</accession>
<gene>
    <name evidence="1" type="ORF">HKBW3S42_02497</name>
</gene>
<name>A0A6V8PPJ4_9ACTN</name>
<evidence type="ECO:0000313" key="2">
    <source>
        <dbReference type="Proteomes" id="UP000568877"/>
    </source>
</evidence>
<dbReference type="AlphaFoldDB" id="A0A6V8PPJ4"/>
<proteinExistence type="predicted"/>
<dbReference type="Proteomes" id="UP000568877">
    <property type="component" value="Unassembled WGS sequence"/>
</dbReference>
<reference evidence="1 2" key="1">
    <citation type="journal article" date="2020" name="Front. Microbiol.">
        <title>Single-cell genomics of novel Actinobacteria with the Wood-Ljungdahl pathway discovered in a serpentinizing system.</title>
        <authorList>
            <person name="Merino N."/>
            <person name="Kawai M."/>
            <person name="Boyd E.S."/>
            <person name="Colman D.R."/>
            <person name="McGlynn S.E."/>
            <person name="Nealson K.H."/>
            <person name="Kurokawa K."/>
            <person name="Hongoh Y."/>
        </authorList>
    </citation>
    <scope>NUCLEOTIDE SEQUENCE [LARGE SCALE GENOMIC DNA]</scope>
    <source>
        <strain evidence="1 2">S42</strain>
    </source>
</reference>
<protein>
    <submittedName>
        <fullName evidence="1">Uncharacterized protein</fullName>
    </submittedName>
</protein>
<evidence type="ECO:0000313" key="1">
    <source>
        <dbReference type="EMBL" id="GFP34157.1"/>
    </source>
</evidence>
<dbReference type="EMBL" id="BLSA01000990">
    <property type="protein sequence ID" value="GFP34157.1"/>
    <property type="molecule type" value="Genomic_DNA"/>
</dbReference>
<feature type="non-terminal residue" evidence="1">
    <location>
        <position position="28"/>
    </location>
</feature>
<sequence length="28" mass="3301">MGPDRNYILHVENELDIIKERKGGALYR</sequence>